<evidence type="ECO:0000256" key="1">
    <source>
        <dbReference type="ARBA" id="ARBA00009179"/>
    </source>
</evidence>
<dbReference type="Proteomes" id="UP000176576">
    <property type="component" value="Unassembled WGS sequence"/>
</dbReference>
<keyword evidence="4 5" id="KW-0720">Serine protease</keyword>
<dbReference type="AlphaFoldDB" id="A0A1G2G9L2"/>
<keyword evidence="2 5" id="KW-0645">Protease</keyword>
<proteinExistence type="inferred from homology"/>
<dbReference type="GO" id="GO:0030288">
    <property type="term" value="C:outer membrane-bounded periplasmic space"/>
    <property type="evidence" value="ECO:0007669"/>
    <property type="project" value="TreeGrafter"/>
</dbReference>
<dbReference type="InterPro" id="IPR001478">
    <property type="entry name" value="PDZ"/>
</dbReference>
<evidence type="ECO:0000313" key="8">
    <source>
        <dbReference type="Proteomes" id="UP000176576"/>
    </source>
</evidence>
<dbReference type="Pfam" id="PF22694">
    <property type="entry name" value="CtpB_N-like"/>
    <property type="match status" value="1"/>
</dbReference>
<evidence type="ECO:0000259" key="6">
    <source>
        <dbReference type="PROSITE" id="PS50106"/>
    </source>
</evidence>
<keyword evidence="3 5" id="KW-0378">Hydrolase</keyword>
<dbReference type="EMBL" id="MHNN01000005">
    <property type="protein sequence ID" value="OGZ46873.1"/>
    <property type="molecule type" value="Genomic_DNA"/>
</dbReference>
<dbReference type="InterPro" id="IPR005151">
    <property type="entry name" value="Tail-specific_protease"/>
</dbReference>
<organism evidence="7 8">
    <name type="scientific">Candidatus Ryanbacteria bacterium RIFCSPHIGHO2_02_FULL_45_13b</name>
    <dbReference type="NCBI Taxonomy" id="1802117"/>
    <lineage>
        <taxon>Bacteria</taxon>
        <taxon>Candidatus Ryaniibacteriota</taxon>
    </lineage>
</organism>
<dbReference type="SUPFAM" id="SSF52096">
    <property type="entry name" value="ClpP/crotonase"/>
    <property type="match status" value="1"/>
</dbReference>
<dbReference type="STRING" id="1802117.A3J54_00230"/>
<dbReference type="GO" id="GO:0006508">
    <property type="term" value="P:proteolysis"/>
    <property type="evidence" value="ECO:0007669"/>
    <property type="project" value="UniProtKB-KW"/>
</dbReference>
<evidence type="ECO:0000256" key="5">
    <source>
        <dbReference type="RuleBase" id="RU004404"/>
    </source>
</evidence>
<evidence type="ECO:0000256" key="4">
    <source>
        <dbReference type="ARBA" id="ARBA00022825"/>
    </source>
</evidence>
<reference evidence="7 8" key="1">
    <citation type="journal article" date="2016" name="Nat. Commun.">
        <title>Thousands of microbial genomes shed light on interconnected biogeochemical processes in an aquifer system.</title>
        <authorList>
            <person name="Anantharaman K."/>
            <person name="Brown C.T."/>
            <person name="Hug L.A."/>
            <person name="Sharon I."/>
            <person name="Castelle C.J."/>
            <person name="Probst A.J."/>
            <person name="Thomas B.C."/>
            <person name="Singh A."/>
            <person name="Wilkins M.J."/>
            <person name="Karaoz U."/>
            <person name="Brodie E.L."/>
            <person name="Williams K.H."/>
            <person name="Hubbard S.S."/>
            <person name="Banfield J.F."/>
        </authorList>
    </citation>
    <scope>NUCLEOTIDE SEQUENCE [LARGE SCALE GENOMIC DNA]</scope>
</reference>
<dbReference type="NCBIfam" id="TIGR00225">
    <property type="entry name" value="prc"/>
    <property type="match status" value="1"/>
</dbReference>
<dbReference type="Pfam" id="PF03572">
    <property type="entry name" value="Peptidase_S41"/>
    <property type="match status" value="1"/>
</dbReference>
<dbReference type="InterPro" id="IPR004447">
    <property type="entry name" value="Peptidase_S41A"/>
</dbReference>
<dbReference type="GO" id="GO:0008236">
    <property type="term" value="F:serine-type peptidase activity"/>
    <property type="evidence" value="ECO:0007669"/>
    <property type="project" value="UniProtKB-KW"/>
</dbReference>
<dbReference type="FunFam" id="2.30.42.10:FF:000063">
    <property type="entry name" value="Peptidase, S41 family"/>
    <property type="match status" value="1"/>
</dbReference>
<dbReference type="GO" id="GO:0007165">
    <property type="term" value="P:signal transduction"/>
    <property type="evidence" value="ECO:0007669"/>
    <property type="project" value="TreeGrafter"/>
</dbReference>
<evidence type="ECO:0000256" key="2">
    <source>
        <dbReference type="ARBA" id="ARBA00022670"/>
    </source>
</evidence>
<dbReference type="PANTHER" id="PTHR32060">
    <property type="entry name" value="TAIL-SPECIFIC PROTEASE"/>
    <property type="match status" value="1"/>
</dbReference>
<feature type="domain" description="PDZ" evidence="6">
    <location>
        <begin position="102"/>
        <end position="166"/>
    </location>
</feature>
<evidence type="ECO:0000313" key="7">
    <source>
        <dbReference type="EMBL" id="OGZ46873.1"/>
    </source>
</evidence>
<dbReference type="SMART" id="SM00245">
    <property type="entry name" value="TSPc"/>
    <property type="match status" value="1"/>
</dbReference>
<dbReference type="PANTHER" id="PTHR32060:SF30">
    <property type="entry name" value="CARBOXY-TERMINAL PROCESSING PROTEASE CTPA"/>
    <property type="match status" value="1"/>
</dbReference>
<comment type="caution">
    <text evidence="7">The sequence shown here is derived from an EMBL/GenBank/DDBJ whole genome shotgun (WGS) entry which is preliminary data.</text>
</comment>
<dbReference type="CDD" id="cd07560">
    <property type="entry name" value="Peptidase_S41_CPP"/>
    <property type="match status" value="1"/>
</dbReference>
<accession>A0A1G2G9L2</accession>
<dbReference type="InterPro" id="IPR041489">
    <property type="entry name" value="PDZ_6"/>
</dbReference>
<name>A0A1G2G9L2_9BACT</name>
<dbReference type="Gene3D" id="2.30.42.10">
    <property type="match status" value="1"/>
</dbReference>
<dbReference type="Pfam" id="PF17820">
    <property type="entry name" value="PDZ_6"/>
    <property type="match status" value="1"/>
</dbReference>
<dbReference type="InterPro" id="IPR055210">
    <property type="entry name" value="CtpA/B_N"/>
</dbReference>
<dbReference type="InterPro" id="IPR029045">
    <property type="entry name" value="ClpP/crotonase-like_dom_sf"/>
</dbReference>
<gene>
    <name evidence="7" type="ORF">A3J54_00230</name>
</gene>
<dbReference type="Gene3D" id="3.90.226.10">
    <property type="entry name" value="2-enoyl-CoA Hydratase, Chain A, domain 1"/>
    <property type="match status" value="1"/>
</dbReference>
<evidence type="ECO:0000256" key="3">
    <source>
        <dbReference type="ARBA" id="ARBA00022801"/>
    </source>
</evidence>
<dbReference type="Gene3D" id="3.30.750.44">
    <property type="match status" value="1"/>
</dbReference>
<dbReference type="CDD" id="cd06782">
    <property type="entry name" value="cpPDZ_CPP-like"/>
    <property type="match status" value="1"/>
</dbReference>
<dbReference type="SUPFAM" id="SSF50156">
    <property type="entry name" value="PDZ domain-like"/>
    <property type="match status" value="1"/>
</dbReference>
<dbReference type="InterPro" id="IPR036034">
    <property type="entry name" value="PDZ_sf"/>
</dbReference>
<comment type="similarity">
    <text evidence="1 5">Belongs to the peptidase S41A family.</text>
</comment>
<protein>
    <recommendedName>
        <fullName evidence="6">PDZ domain-containing protein</fullName>
    </recommendedName>
</protein>
<sequence>MSLIAGAFLVIGAGFGMGVYVGYSQRPAIDQVTSLYNKEIAKPAEVDFSSFWKAWNLVEEKYVANGDLDRQAMVYGAISGMVAALNDPYTVFFPPVEKELFESEIEGKFEGIGAEIGMRKGILTVVSPLTGSPAAAAGLLPGDKIARIGDTITTDLTIDEAVRLIRGEKGTEVILTILRNGEDETRVIKIIRDTIRIPILDMEKQDGGIFIIRLYNFSEQAPLEFRKALQEMARSGSNRLILDLRNNPGGFLEASVDIASWFLESGKVVAREAFGDGTELEHRSHGYNALADIPTVILVNGGSASASEILAGALRDHLQIQLVGTKTFGKGSVQELLNVTDDTSLKVTIARWLTPSGVSLSENGLDPDVVVEMTPEDLEALRDPQMEKALEILKGIK</sequence>
<dbReference type="SMART" id="SM00228">
    <property type="entry name" value="PDZ"/>
    <property type="match status" value="1"/>
</dbReference>
<dbReference type="PROSITE" id="PS50106">
    <property type="entry name" value="PDZ"/>
    <property type="match status" value="1"/>
</dbReference>
<dbReference type="GO" id="GO:0004175">
    <property type="term" value="F:endopeptidase activity"/>
    <property type="evidence" value="ECO:0007669"/>
    <property type="project" value="TreeGrafter"/>
</dbReference>